<dbReference type="PROSITE" id="PS50977">
    <property type="entry name" value="HTH_TETR_2"/>
    <property type="match status" value="1"/>
</dbReference>
<dbReference type="Gene3D" id="1.10.357.10">
    <property type="entry name" value="Tetracycline Repressor, domain 2"/>
    <property type="match status" value="1"/>
</dbReference>
<dbReference type="Pfam" id="PF00440">
    <property type="entry name" value="TetR_N"/>
    <property type="match status" value="1"/>
</dbReference>
<dbReference type="SUPFAM" id="SSF46689">
    <property type="entry name" value="Homeodomain-like"/>
    <property type="match status" value="1"/>
</dbReference>
<keyword evidence="1 2" id="KW-0238">DNA-binding</keyword>
<proteinExistence type="predicted"/>
<dbReference type="PANTHER" id="PTHR30055:SF146">
    <property type="entry name" value="HTH-TYPE TRANSCRIPTIONAL DUAL REGULATOR CECR"/>
    <property type="match status" value="1"/>
</dbReference>
<protein>
    <submittedName>
        <fullName evidence="4">TetR family transcriptional regulator</fullName>
    </submittedName>
</protein>
<sequence>MPNPPISPAPIDARDERVFEAVRELLAKQGIRLSMDAVAAAAGCSKQTLYSRYGCKRELLRQAMQLHVSTATAALVVDEDKPLRQILLDFAVGYLEHRNKPSARRTAQLIGASAHEFRDEAQYMYRGSSEALRNHVAEWMHTEMLRGRLNHDDPHFMAELLVSMIAGQDFERQRFHAPHRDDPQDRRRWAEFATDGFLRAFAPAHEATTASNKNNTRSFS</sequence>
<dbReference type="AlphaFoldDB" id="A0A0R0CQL4"/>
<dbReference type="InterPro" id="IPR039536">
    <property type="entry name" value="TetR_C_Proteobacteria"/>
</dbReference>
<dbReference type="RefSeq" id="WP_057628526.1">
    <property type="nucleotide sequence ID" value="NZ_LDJJ01000032.1"/>
</dbReference>
<comment type="caution">
    <text evidence="4">The sequence shown here is derived from an EMBL/GenBank/DDBJ whole genome shotgun (WGS) entry which is preliminary data.</text>
</comment>
<evidence type="ECO:0000256" key="2">
    <source>
        <dbReference type="PROSITE-ProRule" id="PRU00335"/>
    </source>
</evidence>
<dbReference type="Proteomes" id="UP000051863">
    <property type="component" value="Unassembled WGS sequence"/>
</dbReference>
<gene>
    <name evidence="4" type="ORF">ABB27_09865</name>
</gene>
<dbReference type="PANTHER" id="PTHR30055">
    <property type="entry name" value="HTH-TYPE TRANSCRIPTIONAL REGULATOR RUTR"/>
    <property type="match status" value="1"/>
</dbReference>
<evidence type="ECO:0000259" key="3">
    <source>
        <dbReference type="PROSITE" id="PS50977"/>
    </source>
</evidence>
<organism evidence="4 5">
    <name type="scientific">Stenotrophomonas terrae</name>
    <dbReference type="NCBI Taxonomy" id="405446"/>
    <lineage>
        <taxon>Bacteria</taxon>
        <taxon>Pseudomonadati</taxon>
        <taxon>Pseudomonadota</taxon>
        <taxon>Gammaproteobacteria</taxon>
        <taxon>Lysobacterales</taxon>
        <taxon>Lysobacteraceae</taxon>
        <taxon>Stenotrophomonas</taxon>
    </lineage>
</organism>
<dbReference type="PATRIC" id="fig|405446.3.peg.1455"/>
<dbReference type="SUPFAM" id="SSF48498">
    <property type="entry name" value="Tetracyclin repressor-like, C-terminal domain"/>
    <property type="match status" value="1"/>
</dbReference>
<reference evidence="4 5" key="1">
    <citation type="submission" date="2015-05" db="EMBL/GenBank/DDBJ databases">
        <title>Genome sequencing and analysis of members of genus Stenotrophomonas.</title>
        <authorList>
            <person name="Patil P.P."/>
            <person name="Midha S."/>
            <person name="Patil P.B."/>
        </authorList>
    </citation>
    <scope>NUCLEOTIDE SEQUENCE [LARGE SCALE GENOMIC DNA]</scope>
    <source>
        <strain evidence="4 5">DSM 18941</strain>
    </source>
</reference>
<dbReference type="EMBL" id="LDJJ01000032">
    <property type="protein sequence ID" value="KRG67395.1"/>
    <property type="molecule type" value="Genomic_DNA"/>
</dbReference>
<dbReference type="Pfam" id="PF14246">
    <property type="entry name" value="TetR_C_7"/>
    <property type="match status" value="1"/>
</dbReference>
<evidence type="ECO:0000256" key="1">
    <source>
        <dbReference type="ARBA" id="ARBA00023125"/>
    </source>
</evidence>
<dbReference type="InterPro" id="IPR009057">
    <property type="entry name" value="Homeodomain-like_sf"/>
</dbReference>
<evidence type="ECO:0000313" key="4">
    <source>
        <dbReference type="EMBL" id="KRG67395.1"/>
    </source>
</evidence>
<feature type="DNA-binding region" description="H-T-H motif" evidence="2">
    <location>
        <begin position="34"/>
        <end position="53"/>
    </location>
</feature>
<evidence type="ECO:0000313" key="5">
    <source>
        <dbReference type="Proteomes" id="UP000051863"/>
    </source>
</evidence>
<accession>A0A0R0CQL4</accession>
<keyword evidence="5" id="KW-1185">Reference proteome</keyword>
<dbReference type="InterPro" id="IPR001647">
    <property type="entry name" value="HTH_TetR"/>
</dbReference>
<dbReference type="GO" id="GO:0000976">
    <property type="term" value="F:transcription cis-regulatory region binding"/>
    <property type="evidence" value="ECO:0007669"/>
    <property type="project" value="TreeGrafter"/>
</dbReference>
<dbReference type="OrthoDB" id="8535430at2"/>
<dbReference type="GO" id="GO:0003700">
    <property type="term" value="F:DNA-binding transcription factor activity"/>
    <property type="evidence" value="ECO:0007669"/>
    <property type="project" value="TreeGrafter"/>
</dbReference>
<dbReference type="PRINTS" id="PR00455">
    <property type="entry name" value="HTHTETR"/>
</dbReference>
<dbReference type="InterPro" id="IPR036271">
    <property type="entry name" value="Tet_transcr_reg_TetR-rel_C_sf"/>
</dbReference>
<name>A0A0R0CQL4_9GAMM</name>
<dbReference type="Gene3D" id="1.10.10.60">
    <property type="entry name" value="Homeodomain-like"/>
    <property type="match status" value="1"/>
</dbReference>
<feature type="domain" description="HTH tetR-type" evidence="3">
    <location>
        <begin position="12"/>
        <end position="71"/>
    </location>
</feature>
<dbReference type="InterPro" id="IPR050109">
    <property type="entry name" value="HTH-type_TetR-like_transc_reg"/>
</dbReference>